<keyword evidence="3" id="KW-1185">Reference proteome</keyword>
<sequence length="194" mass="21164">MIPTAFISIDTSPFFYNDLMAVQAMMRPPPSSSWRCTDEECMMSYPVSHLEDASLRLVLGDDGKTITLSGERKIEGCQCQPRDDVIITLPFTPSAPEALSSSIDKGRLTITLSKHAKIPEAKTILIKRQEPKTADASQIRFVPQESASASVVEEKMLDAFDKFRAVAALARKDGQETPAQASNASETVNVTAQA</sequence>
<organism evidence="2 3">
    <name type="scientific">Chrysochromulina tobinii</name>
    <dbReference type="NCBI Taxonomy" id="1460289"/>
    <lineage>
        <taxon>Eukaryota</taxon>
        <taxon>Haptista</taxon>
        <taxon>Haptophyta</taxon>
        <taxon>Prymnesiophyceae</taxon>
        <taxon>Prymnesiales</taxon>
        <taxon>Chrysochromulinaceae</taxon>
        <taxon>Chrysochromulina</taxon>
    </lineage>
</organism>
<feature type="region of interest" description="Disordered" evidence="1">
    <location>
        <begin position="174"/>
        <end position="194"/>
    </location>
</feature>
<evidence type="ECO:0008006" key="4">
    <source>
        <dbReference type="Google" id="ProtNLM"/>
    </source>
</evidence>
<reference evidence="3" key="1">
    <citation type="journal article" date="2015" name="PLoS Genet.">
        <title>Genome Sequence and Transcriptome Analyses of Chrysochromulina tobin: Metabolic Tools for Enhanced Algal Fitness in the Prominent Order Prymnesiales (Haptophyceae).</title>
        <authorList>
            <person name="Hovde B.T."/>
            <person name="Deodato C.R."/>
            <person name="Hunsperger H.M."/>
            <person name="Ryken S.A."/>
            <person name="Yost W."/>
            <person name="Jha R.K."/>
            <person name="Patterson J."/>
            <person name="Monnat R.J. Jr."/>
            <person name="Barlow S.B."/>
            <person name="Starkenburg S.R."/>
            <person name="Cattolico R.A."/>
        </authorList>
    </citation>
    <scope>NUCLEOTIDE SEQUENCE</scope>
    <source>
        <strain evidence="3">CCMP291</strain>
    </source>
</reference>
<proteinExistence type="predicted"/>
<dbReference type="AlphaFoldDB" id="A0A0M0K243"/>
<evidence type="ECO:0000313" key="2">
    <source>
        <dbReference type="EMBL" id="KOO32885.1"/>
    </source>
</evidence>
<dbReference type="Proteomes" id="UP000037460">
    <property type="component" value="Unassembled WGS sequence"/>
</dbReference>
<feature type="compositionally biased region" description="Polar residues" evidence="1">
    <location>
        <begin position="177"/>
        <end position="194"/>
    </location>
</feature>
<comment type="caution">
    <text evidence="2">The sequence shown here is derived from an EMBL/GenBank/DDBJ whole genome shotgun (WGS) entry which is preliminary data.</text>
</comment>
<evidence type="ECO:0000313" key="3">
    <source>
        <dbReference type="Proteomes" id="UP000037460"/>
    </source>
</evidence>
<name>A0A0M0K243_9EUKA</name>
<evidence type="ECO:0000256" key="1">
    <source>
        <dbReference type="SAM" id="MobiDB-lite"/>
    </source>
</evidence>
<protein>
    <recommendedName>
        <fullName evidence="4">SHSP domain-containing protein</fullName>
    </recommendedName>
</protein>
<gene>
    <name evidence="2" type="ORF">Ctob_011704</name>
</gene>
<dbReference type="EMBL" id="JWZX01001658">
    <property type="protein sequence ID" value="KOO32885.1"/>
    <property type="molecule type" value="Genomic_DNA"/>
</dbReference>
<accession>A0A0M0K243</accession>